<organism evidence="1 2">
    <name type="scientific">Cudoniella acicularis</name>
    <dbReference type="NCBI Taxonomy" id="354080"/>
    <lineage>
        <taxon>Eukaryota</taxon>
        <taxon>Fungi</taxon>
        <taxon>Dikarya</taxon>
        <taxon>Ascomycota</taxon>
        <taxon>Pezizomycotina</taxon>
        <taxon>Leotiomycetes</taxon>
        <taxon>Helotiales</taxon>
        <taxon>Tricladiaceae</taxon>
        <taxon>Cudoniella</taxon>
    </lineage>
</organism>
<dbReference type="EMBL" id="JAAMPI010000020">
    <property type="protein sequence ID" value="KAF4637509.1"/>
    <property type="molecule type" value="Genomic_DNA"/>
</dbReference>
<name>A0A8H4RYW6_9HELO</name>
<gene>
    <name evidence="1" type="ORF">G7Y89_g552</name>
</gene>
<accession>A0A8H4RYW6</accession>
<reference evidence="1 2" key="1">
    <citation type="submission" date="2020-03" db="EMBL/GenBank/DDBJ databases">
        <title>Draft Genome Sequence of Cudoniella acicularis.</title>
        <authorList>
            <person name="Buettner E."/>
            <person name="Kellner H."/>
        </authorList>
    </citation>
    <scope>NUCLEOTIDE SEQUENCE [LARGE SCALE GENOMIC DNA]</scope>
    <source>
        <strain evidence="1 2">DSM 108380</strain>
    </source>
</reference>
<sequence length="172" mass="19498">MMRRRSREVLDAAARLRYSSQSREDAASTNRGRLGTIDLELDFEDNVKHGILHGESLSVNFSFGANNRDTRWLSFNAELNFRAGAGDKLTSRKARSRFLRGEWIQAIILPAVTCNHLMLVRANCVVDEAFRNFDRAPTMMKKSGFEAVRLAVFGAAFQMIQGRLASSEKRRK</sequence>
<keyword evidence="2" id="KW-1185">Reference proteome</keyword>
<comment type="caution">
    <text evidence="1">The sequence shown here is derived from an EMBL/GenBank/DDBJ whole genome shotgun (WGS) entry which is preliminary data.</text>
</comment>
<dbReference type="Proteomes" id="UP000566819">
    <property type="component" value="Unassembled WGS sequence"/>
</dbReference>
<evidence type="ECO:0000313" key="2">
    <source>
        <dbReference type="Proteomes" id="UP000566819"/>
    </source>
</evidence>
<dbReference type="AlphaFoldDB" id="A0A8H4RYW6"/>
<evidence type="ECO:0000313" key="1">
    <source>
        <dbReference type="EMBL" id="KAF4637509.1"/>
    </source>
</evidence>
<proteinExistence type="predicted"/>
<protein>
    <submittedName>
        <fullName evidence="1">Uncharacterized protein</fullName>
    </submittedName>
</protein>